<dbReference type="SMART" id="SM00454">
    <property type="entry name" value="SAM"/>
    <property type="match status" value="3"/>
</dbReference>
<feature type="coiled-coil region" evidence="1">
    <location>
        <begin position="156"/>
        <end position="221"/>
    </location>
</feature>
<feature type="region of interest" description="Disordered" evidence="2">
    <location>
        <begin position="1"/>
        <end position="22"/>
    </location>
</feature>
<dbReference type="Gene3D" id="1.10.150.50">
    <property type="entry name" value="Transcription Factor, Ets-1"/>
    <property type="match status" value="3"/>
</dbReference>
<feature type="coiled-coil region" evidence="1">
    <location>
        <begin position="78"/>
        <end position="130"/>
    </location>
</feature>
<accession>A0ABN8MDU3</accession>
<evidence type="ECO:0000256" key="2">
    <source>
        <dbReference type="SAM" id="MobiDB-lite"/>
    </source>
</evidence>
<dbReference type="Pfam" id="PF07647">
    <property type="entry name" value="SAM_2"/>
    <property type="match status" value="1"/>
</dbReference>
<dbReference type="SUPFAM" id="SSF47769">
    <property type="entry name" value="SAM/Pointed domain"/>
    <property type="match status" value="3"/>
</dbReference>
<gene>
    <name evidence="4" type="ORF">PEVE_00032576</name>
</gene>
<feature type="compositionally biased region" description="Polar residues" evidence="2">
    <location>
        <begin position="734"/>
        <end position="743"/>
    </location>
</feature>
<dbReference type="Proteomes" id="UP001159427">
    <property type="component" value="Unassembled WGS sequence"/>
</dbReference>
<keyword evidence="5" id="KW-1185">Reference proteome</keyword>
<dbReference type="PROSITE" id="PS50105">
    <property type="entry name" value="SAM_DOMAIN"/>
    <property type="match status" value="3"/>
</dbReference>
<dbReference type="Pfam" id="PF25986">
    <property type="entry name" value="Kazrin"/>
    <property type="match status" value="1"/>
</dbReference>
<dbReference type="InterPro" id="IPR001660">
    <property type="entry name" value="SAM"/>
</dbReference>
<organism evidence="4 5">
    <name type="scientific">Porites evermanni</name>
    <dbReference type="NCBI Taxonomy" id="104178"/>
    <lineage>
        <taxon>Eukaryota</taxon>
        <taxon>Metazoa</taxon>
        <taxon>Cnidaria</taxon>
        <taxon>Anthozoa</taxon>
        <taxon>Hexacorallia</taxon>
        <taxon>Scleractinia</taxon>
        <taxon>Fungiina</taxon>
        <taxon>Poritidae</taxon>
        <taxon>Porites</taxon>
    </lineage>
</organism>
<dbReference type="PANTHER" id="PTHR12776">
    <property type="entry name" value="KAZRIN-RELATED"/>
    <property type="match status" value="1"/>
</dbReference>
<evidence type="ECO:0000256" key="1">
    <source>
        <dbReference type="SAM" id="Coils"/>
    </source>
</evidence>
<dbReference type="InterPro" id="IPR013761">
    <property type="entry name" value="SAM/pointed_sf"/>
</dbReference>
<dbReference type="EMBL" id="CALNXI010000476">
    <property type="protein sequence ID" value="CAH3027861.1"/>
    <property type="molecule type" value="Genomic_DNA"/>
</dbReference>
<dbReference type="InterPro" id="IPR059089">
    <property type="entry name" value="Kazrin_N"/>
</dbReference>
<feature type="domain" description="SAM" evidence="3">
    <location>
        <begin position="641"/>
        <end position="672"/>
    </location>
</feature>
<evidence type="ECO:0000313" key="5">
    <source>
        <dbReference type="Proteomes" id="UP001159427"/>
    </source>
</evidence>
<dbReference type="InterPro" id="IPR037614">
    <property type="entry name" value="Kazrin"/>
</dbReference>
<dbReference type="Pfam" id="PF00536">
    <property type="entry name" value="SAM_1"/>
    <property type="match status" value="2"/>
</dbReference>
<dbReference type="PANTHER" id="PTHR12776:SF1">
    <property type="entry name" value="KAZRIN"/>
    <property type="match status" value="1"/>
</dbReference>
<feature type="compositionally biased region" description="Low complexity" evidence="2">
    <location>
        <begin position="48"/>
        <end position="63"/>
    </location>
</feature>
<proteinExistence type="predicted"/>
<reference evidence="4 5" key="1">
    <citation type="submission" date="2022-05" db="EMBL/GenBank/DDBJ databases">
        <authorList>
            <consortium name="Genoscope - CEA"/>
            <person name="William W."/>
        </authorList>
    </citation>
    <scope>NUCLEOTIDE SEQUENCE [LARGE SCALE GENOMIC DNA]</scope>
</reference>
<comment type="caution">
    <text evidence="4">The sequence shown here is derived from an EMBL/GenBank/DDBJ whole genome shotgun (WGS) entry which is preliminary data.</text>
</comment>
<feature type="region of interest" description="Disordered" evidence="2">
    <location>
        <begin position="762"/>
        <end position="803"/>
    </location>
</feature>
<feature type="domain" description="SAM" evidence="3">
    <location>
        <begin position="476"/>
        <end position="541"/>
    </location>
</feature>
<evidence type="ECO:0000259" key="3">
    <source>
        <dbReference type="PROSITE" id="PS50105"/>
    </source>
</evidence>
<keyword evidence="1" id="KW-0175">Coiled coil</keyword>
<feature type="compositionally biased region" description="Basic and acidic residues" evidence="2">
    <location>
        <begin position="7"/>
        <end position="22"/>
    </location>
</feature>
<feature type="coiled-coil region" evidence="1">
    <location>
        <begin position="247"/>
        <end position="316"/>
    </location>
</feature>
<feature type="domain" description="SAM" evidence="3">
    <location>
        <begin position="561"/>
        <end position="617"/>
    </location>
</feature>
<name>A0ABN8MDU3_9CNID</name>
<protein>
    <recommendedName>
        <fullName evidence="3">SAM domain-containing protein</fullName>
    </recommendedName>
</protein>
<evidence type="ECO:0000313" key="4">
    <source>
        <dbReference type="EMBL" id="CAH3027861.1"/>
    </source>
</evidence>
<feature type="region of interest" description="Disordered" evidence="2">
    <location>
        <begin position="720"/>
        <end position="745"/>
    </location>
</feature>
<feature type="region of interest" description="Disordered" evidence="2">
    <location>
        <begin position="48"/>
        <end position="67"/>
    </location>
</feature>
<feature type="compositionally biased region" description="Basic residues" evidence="2">
    <location>
        <begin position="790"/>
        <end position="803"/>
    </location>
</feature>
<sequence>MADINNDQEKKTTVASPTKERKLSLTAMEAMAEVDKLKERVRSLSFSSTVSGESSCSDSGSSGTRPLVKKQDDLINCLSVMRRLMEQAESESKRMREEKVVIASKINSSLNAVNREVEYLKAELRDQDKRLSDLANSKLSERETKLNEAGASRSKVEIYKEDNERLRCENEFLTRELNEWRHGNTDLDQLRERLHSCEHEISRAKETISCMKIERKRLKTEKINLLHQMKEVYGILEVKEAELREFIKNYEQRMLEGEEKVKRLETEKRVWEQERSGLSKESESLKSQLEIKDVRLKELENELFDIKQRFSSLESSFRENNSQLLFKSNNLNVDSTGGKHISNACNNRRTNSLQNLENSPRLPLENADKNCDRLPTLLISPVGSASSGSQSDVSQACSPPDVEVFDFSVHNNLETLDSGKKKKERPSSLSRFFTRGKQRKSLVFSPVVRDVDNTSTSFAEKKRVWELHKDIPMVCWKANMVLAWLEVECQMSVYSQMCYENIKSGKVLLELSDSELEAGLGIMNTMHRRKLRLAIEEYRDPAARKYPEISSVDHLWVARVWIKDLGLNQYSSTFEAQMIDGRLLNVLTKKDMEKYLNVNKKFHQTSVLHGIKLLRMMDFSKELLIERRTQSEDNDLDPVVWTNDRVAKWCRSIDLGEYADNLKDSGVHGAVLVLDPIFGADELAQALGIHVSKNIIRRHLTSELLSVLVPAREHIDFDDTDVKGKQKQKRHRSLSFNSGSRTSVRSEIKRHSFRDSFMLRSSSKRKPYRASSDDTDVSNVPYPAVSPRSSLRRPRTRPKSSFQ</sequence>